<name>A0A6M5YV58_9BACT</name>
<evidence type="ECO:0000313" key="2">
    <source>
        <dbReference type="Proteomes" id="UP000503447"/>
    </source>
</evidence>
<accession>A0A6M5YV58</accession>
<keyword evidence="2" id="KW-1185">Reference proteome</keyword>
<organism evidence="1 2">
    <name type="scientific">Frigoriglobus tundricola</name>
    <dbReference type="NCBI Taxonomy" id="2774151"/>
    <lineage>
        <taxon>Bacteria</taxon>
        <taxon>Pseudomonadati</taxon>
        <taxon>Planctomycetota</taxon>
        <taxon>Planctomycetia</taxon>
        <taxon>Gemmatales</taxon>
        <taxon>Gemmataceae</taxon>
        <taxon>Frigoriglobus</taxon>
    </lineage>
</organism>
<dbReference type="RefSeq" id="WP_171473133.1">
    <property type="nucleotide sequence ID" value="NZ_CP053452.2"/>
</dbReference>
<proteinExistence type="predicted"/>
<dbReference type="AlphaFoldDB" id="A0A6M5YV58"/>
<gene>
    <name evidence="1" type="ORF">FTUN_5409</name>
</gene>
<protein>
    <submittedName>
        <fullName evidence="1">Uncharacterized protein</fullName>
    </submittedName>
</protein>
<dbReference type="Proteomes" id="UP000503447">
    <property type="component" value="Chromosome"/>
</dbReference>
<reference evidence="2" key="1">
    <citation type="submission" date="2020-05" db="EMBL/GenBank/DDBJ databases">
        <title>Frigoriglobus tundricola gen. nov., sp. nov., a psychrotolerant cellulolytic planctomycete of the family Gemmataceae with two divergent copies of 16S rRNA gene.</title>
        <authorList>
            <person name="Kulichevskaya I.S."/>
            <person name="Ivanova A.A."/>
            <person name="Naumoff D.G."/>
            <person name="Beletsky A.V."/>
            <person name="Rijpstra W.I.C."/>
            <person name="Sinninghe Damste J.S."/>
            <person name="Mardanov A.V."/>
            <person name="Ravin N.V."/>
            <person name="Dedysh S.N."/>
        </authorList>
    </citation>
    <scope>NUCLEOTIDE SEQUENCE [LARGE SCALE GENOMIC DNA]</scope>
    <source>
        <strain evidence="2">PL17</strain>
    </source>
</reference>
<evidence type="ECO:0000313" key="1">
    <source>
        <dbReference type="EMBL" id="QJW97829.1"/>
    </source>
</evidence>
<dbReference type="EMBL" id="CP053452">
    <property type="protein sequence ID" value="QJW97829.1"/>
    <property type="molecule type" value="Genomic_DNA"/>
</dbReference>
<dbReference type="KEGG" id="ftj:FTUN_5409"/>
<sequence>MTKSSDDTIEIDLSFPPTQPPSVDPAVLRRAMKYGQKARLVFPARLFWDVEAELRRGWIKKGETTEWDWVRAAVLAGFDLDSINDD</sequence>